<dbReference type="EMBL" id="LSRE01000001">
    <property type="protein sequence ID" value="KXP01298.1"/>
    <property type="molecule type" value="Genomic_DNA"/>
</dbReference>
<gene>
    <name evidence="1" type="ORF">AXK61_00290</name>
</gene>
<proteinExistence type="predicted"/>
<sequence length="95" mass="10210">MYPDRCEVGEIARSMVEVAASPHVSRPTGRAVFVELASTVAPATVLEIDETCRGKPRWIREAISDSGCESIHRIPGLVDLGGDQACSERTTKTAP</sequence>
<evidence type="ECO:0000313" key="1">
    <source>
        <dbReference type="EMBL" id="KXP01298.1"/>
    </source>
</evidence>
<comment type="caution">
    <text evidence="1">The sequence shown here is derived from an EMBL/GenBank/DDBJ whole genome shotgun (WGS) entry which is preliminary data.</text>
</comment>
<protein>
    <submittedName>
        <fullName evidence="1">Uncharacterized protein</fullName>
    </submittedName>
</protein>
<evidence type="ECO:0000313" key="2">
    <source>
        <dbReference type="Proteomes" id="UP000070409"/>
    </source>
</evidence>
<dbReference type="Proteomes" id="UP000070409">
    <property type="component" value="Unassembled WGS sequence"/>
</dbReference>
<accession>A0A137ZSZ3</accession>
<name>A0A137ZSZ3_9ACTN</name>
<keyword evidence="2" id="KW-1185">Reference proteome</keyword>
<reference evidence="1 2" key="1">
    <citation type="submission" date="2016-02" db="EMBL/GenBank/DDBJ databases">
        <authorList>
            <person name="Teng J.L."/>
            <person name="Tang Y."/>
            <person name="Huang Y."/>
            <person name="Guo F."/>
            <person name="Wei W."/>
            <person name="Chen J.H."/>
            <person name="Wong S.Y."/>
            <person name="Lau S.K."/>
            <person name="Woo P.C."/>
        </authorList>
    </citation>
    <scope>NUCLEOTIDE SEQUENCE [LARGE SCALE GENOMIC DNA]</scope>
    <source>
        <strain evidence="1 2">JCM 13375</strain>
    </source>
</reference>
<organism evidence="1 2">
    <name type="scientific">Tsukamurella pseudospumae</name>
    <dbReference type="NCBI Taxonomy" id="239498"/>
    <lineage>
        <taxon>Bacteria</taxon>
        <taxon>Bacillati</taxon>
        <taxon>Actinomycetota</taxon>
        <taxon>Actinomycetes</taxon>
        <taxon>Mycobacteriales</taxon>
        <taxon>Tsukamurellaceae</taxon>
        <taxon>Tsukamurella</taxon>
    </lineage>
</organism>